<evidence type="ECO:0000256" key="11">
    <source>
        <dbReference type="ARBA" id="ARBA00022989"/>
    </source>
</evidence>
<dbReference type="InterPro" id="IPR003594">
    <property type="entry name" value="HATPase_dom"/>
</dbReference>
<reference evidence="19 20" key="1">
    <citation type="submission" date="2024-09" db="EMBL/GenBank/DDBJ databases">
        <title>Floridaenema gen nov. (Aerosakkonemataceae, Aerosakkonematales ord. nov., Cyanobacteria) from benthic tropical and subtropical fresh waters, with the description of four new species.</title>
        <authorList>
            <person name="Moretto J.A."/>
            <person name="Berthold D.E."/>
            <person name="Lefler F.W."/>
            <person name="Huang I.-S."/>
            <person name="Laughinghouse H. IV."/>
        </authorList>
    </citation>
    <scope>NUCLEOTIDE SEQUENCE [LARGE SCALE GENOMIC DNA]</scope>
    <source>
        <strain evidence="19 20">BLCC-F46</strain>
    </source>
</reference>
<dbReference type="Pfam" id="PF02518">
    <property type="entry name" value="HATPase_c"/>
    <property type="match status" value="1"/>
</dbReference>
<dbReference type="PANTHER" id="PTHR43304">
    <property type="entry name" value="PHYTOCHROME-LIKE PROTEIN CPH1"/>
    <property type="match status" value="1"/>
</dbReference>
<dbReference type="Gene3D" id="6.10.340.10">
    <property type="match status" value="1"/>
</dbReference>
<evidence type="ECO:0000256" key="2">
    <source>
        <dbReference type="ARBA" id="ARBA00004651"/>
    </source>
</evidence>
<keyword evidence="10" id="KW-0067">ATP-binding</keyword>
<dbReference type="InterPro" id="IPR000014">
    <property type="entry name" value="PAS"/>
</dbReference>
<dbReference type="InterPro" id="IPR029151">
    <property type="entry name" value="Sensor-like_sf"/>
</dbReference>
<evidence type="ECO:0000259" key="15">
    <source>
        <dbReference type="PROSITE" id="PS50109"/>
    </source>
</evidence>
<evidence type="ECO:0000259" key="17">
    <source>
        <dbReference type="PROSITE" id="PS50113"/>
    </source>
</evidence>
<dbReference type="InterPro" id="IPR036097">
    <property type="entry name" value="HisK_dim/P_sf"/>
</dbReference>
<protein>
    <recommendedName>
        <fullName evidence="3">histidine kinase</fullName>
        <ecNumber evidence="3">2.7.13.3</ecNumber>
    </recommendedName>
</protein>
<dbReference type="SUPFAM" id="SSF103190">
    <property type="entry name" value="Sensory domain-like"/>
    <property type="match status" value="1"/>
</dbReference>
<feature type="domain" description="PAS" evidence="16">
    <location>
        <begin position="587"/>
        <end position="657"/>
    </location>
</feature>
<dbReference type="InterPro" id="IPR000700">
    <property type="entry name" value="PAS-assoc_C"/>
</dbReference>
<dbReference type="PROSITE" id="PS50113">
    <property type="entry name" value="PAC"/>
    <property type="match status" value="3"/>
</dbReference>
<keyword evidence="6" id="KW-0808">Transferase</keyword>
<evidence type="ECO:0000256" key="10">
    <source>
        <dbReference type="ARBA" id="ARBA00022840"/>
    </source>
</evidence>
<keyword evidence="11 14" id="KW-1133">Transmembrane helix</keyword>
<dbReference type="Gene3D" id="3.30.450.20">
    <property type="entry name" value="PAS domain"/>
    <property type="match status" value="4"/>
</dbReference>
<feature type="domain" description="Histidine kinase" evidence="15">
    <location>
        <begin position="841"/>
        <end position="1077"/>
    </location>
</feature>
<dbReference type="Proteomes" id="UP001576774">
    <property type="component" value="Unassembled WGS sequence"/>
</dbReference>
<dbReference type="SMART" id="SM00304">
    <property type="entry name" value="HAMP"/>
    <property type="match status" value="1"/>
</dbReference>
<evidence type="ECO:0000313" key="20">
    <source>
        <dbReference type="Proteomes" id="UP001576774"/>
    </source>
</evidence>
<dbReference type="Pfam" id="PF00512">
    <property type="entry name" value="HisKA"/>
    <property type="match status" value="1"/>
</dbReference>
<dbReference type="InterPro" id="IPR036890">
    <property type="entry name" value="HATPase_C_sf"/>
</dbReference>
<evidence type="ECO:0000256" key="12">
    <source>
        <dbReference type="ARBA" id="ARBA00023012"/>
    </source>
</evidence>
<keyword evidence="5" id="KW-0597">Phosphoprotein</keyword>
<dbReference type="InterPro" id="IPR013767">
    <property type="entry name" value="PAS_fold"/>
</dbReference>
<comment type="subcellular location">
    <subcellularLocation>
        <location evidence="2">Cell membrane</location>
        <topology evidence="2">Multi-pass membrane protein</topology>
    </subcellularLocation>
</comment>
<evidence type="ECO:0000256" key="13">
    <source>
        <dbReference type="ARBA" id="ARBA00023136"/>
    </source>
</evidence>
<evidence type="ECO:0000256" key="5">
    <source>
        <dbReference type="ARBA" id="ARBA00022553"/>
    </source>
</evidence>
<sequence length="1077" mass="121787">MPSPRSLFCQHFRIDSAKIPLWWLLVVPFVLQTVGAVALVGYLSYRSGQQAVEKLAHQLMKNVGQQVTQELDRYLQNAHKFNQCQIAAIESGAINLQNLDRLHRYLILQHRQNEELTTLLFGTPQGDLRVSHRVSKRDYGVTTRLKPGELPFEAAISKPSNPAINHTYSVNQAGDLGRYLETVKNIDVRDRPWYRQAVKTGKAGWTNPFQISSTNILALNAYTPFYNKSRQLLGVFAVNISLNQLSDFLRRLEVGKSGKVFIIERNGLLIADSTAEPSYSVSGKPDLSGIAEPGTLKFKRRLPWETPHPAIQDSYQYLQTKFSNLTTIKSPPALNFQIRGNRYFLTVYPYQDKYGLDWLVVTVIPESDFMAEIQNNRRTTLLLCLLTLLMAIASGLILANRFTTRITRLNQISQQLASGDLTQRLPANSLIIEVRELAQSFNLMADRLEESFDRLQNCLEESEKKFTTVFRTSPQPAWIATLAEGRCIEMNDSFSKVLGYSRTEAIGKTCVEMQLWTDLADLQHFRASLLQYGRIDNFEVRFRTKSGEIKTVLLFAKVTRLDEQDCVIGVLSDISHRKQAEIALQASETRFRTVVEYAPDVFVIYDRDLRLQYVNERALKRTGWTYETFIGKRDEDLFPKEVTSTYLPILLRTVETRTFGSGEATIQLPGQEPYTILVKYVPILDRQGEIQQIFGITTDITERKQAEIALQTSETRLRLALKASGAIAWERDLETDEILFTNTVTPYIPENIPYQQAMALVHPDDRVALDQANQEAIAQRGTFQIEHRVATSLQNPEWRWFQVSARVLTDSTGKPTRIIGMSVDITDRHQLDTMKDEFVSIVSHELRTPLTSIYGSLNLLKSGVLKNKPDKAQQMLEIAVNNTDRLVRLVNDILNLQRLDSGQVPLIKEICQVSELIEQAVESVKAIADQANITLEWVPLSVTVSASGDEIVQTLINLLSNAIKFSPANSTISMKADVTNNLDLRILAKFPDLKETILSNCILFSITDRGRGIPADKLELIFGRFQQVDVSDSREKGGTGLGLAICKNIVQRHQGLIWVESAIGQGSTFYFTLPMED</sequence>
<dbReference type="SUPFAM" id="SSF55874">
    <property type="entry name" value="ATPase domain of HSP90 chaperone/DNA topoisomerase II/histidine kinase"/>
    <property type="match status" value="1"/>
</dbReference>
<accession>A0ABV4XEE5</accession>
<evidence type="ECO:0000259" key="18">
    <source>
        <dbReference type="PROSITE" id="PS50885"/>
    </source>
</evidence>
<proteinExistence type="predicted"/>
<dbReference type="InterPro" id="IPR001610">
    <property type="entry name" value="PAC"/>
</dbReference>
<gene>
    <name evidence="19" type="ORF">ACE1CC_30335</name>
</gene>
<evidence type="ECO:0000259" key="16">
    <source>
        <dbReference type="PROSITE" id="PS50112"/>
    </source>
</evidence>
<dbReference type="InterPro" id="IPR003660">
    <property type="entry name" value="HAMP_dom"/>
</dbReference>
<evidence type="ECO:0000256" key="1">
    <source>
        <dbReference type="ARBA" id="ARBA00000085"/>
    </source>
</evidence>
<dbReference type="Pfam" id="PF00672">
    <property type="entry name" value="HAMP"/>
    <property type="match status" value="1"/>
</dbReference>
<dbReference type="PROSITE" id="PS50112">
    <property type="entry name" value="PAS"/>
    <property type="match status" value="2"/>
</dbReference>
<comment type="catalytic activity">
    <reaction evidence="1">
        <text>ATP + protein L-histidine = ADP + protein N-phospho-L-histidine.</text>
        <dbReference type="EC" id="2.7.13.3"/>
    </reaction>
</comment>
<feature type="transmembrane region" description="Helical" evidence="14">
    <location>
        <begin position="20"/>
        <end position="45"/>
    </location>
</feature>
<keyword evidence="13 14" id="KW-0472">Membrane</keyword>
<dbReference type="InterPro" id="IPR004358">
    <property type="entry name" value="Sig_transdc_His_kin-like_C"/>
</dbReference>
<keyword evidence="7 14" id="KW-0812">Transmembrane</keyword>
<dbReference type="InterPro" id="IPR033479">
    <property type="entry name" value="dCache_1"/>
</dbReference>
<dbReference type="CDD" id="cd06225">
    <property type="entry name" value="HAMP"/>
    <property type="match status" value="1"/>
</dbReference>
<keyword evidence="12" id="KW-0902">Two-component regulatory system</keyword>
<feature type="domain" description="PAS" evidence="16">
    <location>
        <begin position="462"/>
        <end position="511"/>
    </location>
</feature>
<feature type="domain" description="HAMP" evidence="18">
    <location>
        <begin position="400"/>
        <end position="453"/>
    </location>
</feature>
<keyword evidence="8" id="KW-0547">Nucleotide-binding</keyword>
<dbReference type="SMART" id="SM00086">
    <property type="entry name" value="PAC"/>
    <property type="match status" value="3"/>
</dbReference>
<dbReference type="Pfam" id="PF08448">
    <property type="entry name" value="PAS_4"/>
    <property type="match status" value="1"/>
</dbReference>
<dbReference type="EC" id="2.7.13.3" evidence="3"/>
<dbReference type="SMART" id="SM00388">
    <property type="entry name" value="HisKA"/>
    <property type="match status" value="1"/>
</dbReference>
<evidence type="ECO:0000256" key="9">
    <source>
        <dbReference type="ARBA" id="ARBA00022777"/>
    </source>
</evidence>
<feature type="domain" description="PAC" evidence="17">
    <location>
        <begin position="652"/>
        <end position="712"/>
    </location>
</feature>
<dbReference type="Gene3D" id="3.30.565.10">
    <property type="entry name" value="Histidine kinase-like ATPase, C-terminal domain"/>
    <property type="match status" value="1"/>
</dbReference>
<evidence type="ECO:0000313" key="19">
    <source>
        <dbReference type="EMBL" id="MFB2881170.1"/>
    </source>
</evidence>
<dbReference type="InterPro" id="IPR013656">
    <property type="entry name" value="PAS_4"/>
</dbReference>
<comment type="caution">
    <text evidence="19">The sequence shown here is derived from an EMBL/GenBank/DDBJ whole genome shotgun (WGS) entry which is preliminary data.</text>
</comment>
<dbReference type="CDD" id="cd00082">
    <property type="entry name" value="HisKA"/>
    <property type="match status" value="1"/>
</dbReference>
<keyword evidence="20" id="KW-1185">Reference proteome</keyword>
<dbReference type="InterPro" id="IPR035965">
    <property type="entry name" value="PAS-like_dom_sf"/>
</dbReference>
<feature type="domain" description="PAC" evidence="17">
    <location>
        <begin position="783"/>
        <end position="837"/>
    </location>
</feature>
<dbReference type="RefSeq" id="WP_413274153.1">
    <property type="nucleotide sequence ID" value="NZ_JBHFNQ010000218.1"/>
</dbReference>
<dbReference type="PANTHER" id="PTHR43304:SF1">
    <property type="entry name" value="PAC DOMAIN-CONTAINING PROTEIN"/>
    <property type="match status" value="1"/>
</dbReference>
<dbReference type="Pfam" id="PF00989">
    <property type="entry name" value="PAS"/>
    <property type="match status" value="1"/>
</dbReference>
<dbReference type="Pfam" id="PF02743">
    <property type="entry name" value="dCache_1"/>
    <property type="match status" value="1"/>
</dbReference>
<feature type="transmembrane region" description="Helical" evidence="14">
    <location>
        <begin position="380"/>
        <end position="399"/>
    </location>
</feature>
<dbReference type="InterPro" id="IPR003661">
    <property type="entry name" value="HisK_dim/P_dom"/>
</dbReference>
<name>A0ABV4XEE5_9CYAN</name>
<evidence type="ECO:0000256" key="7">
    <source>
        <dbReference type="ARBA" id="ARBA00022692"/>
    </source>
</evidence>
<dbReference type="SUPFAM" id="SSF158472">
    <property type="entry name" value="HAMP domain-like"/>
    <property type="match status" value="1"/>
</dbReference>
<dbReference type="CDD" id="cd16922">
    <property type="entry name" value="HATPase_EvgS-ArcB-TorS-like"/>
    <property type="match status" value="1"/>
</dbReference>
<dbReference type="PROSITE" id="PS50885">
    <property type="entry name" value="HAMP"/>
    <property type="match status" value="1"/>
</dbReference>
<keyword evidence="4" id="KW-1003">Cell membrane</keyword>
<evidence type="ECO:0000256" key="4">
    <source>
        <dbReference type="ARBA" id="ARBA00022475"/>
    </source>
</evidence>
<feature type="domain" description="PAC" evidence="17">
    <location>
        <begin position="536"/>
        <end position="586"/>
    </location>
</feature>
<dbReference type="PROSITE" id="PS50109">
    <property type="entry name" value="HIS_KIN"/>
    <property type="match status" value="1"/>
</dbReference>
<dbReference type="SUPFAM" id="SSF55785">
    <property type="entry name" value="PYP-like sensor domain (PAS domain)"/>
    <property type="match status" value="3"/>
</dbReference>
<dbReference type="NCBIfam" id="TIGR00229">
    <property type="entry name" value="sensory_box"/>
    <property type="match status" value="3"/>
</dbReference>
<dbReference type="SMART" id="SM00387">
    <property type="entry name" value="HATPase_c"/>
    <property type="match status" value="1"/>
</dbReference>
<dbReference type="SMART" id="SM00091">
    <property type="entry name" value="PAS"/>
    <property type="match status" value="3"/>
</dbReference>
<dbReference type="InterPro" id="IPR052162">
    <property type="entry name" value="Sensor_kinase/Photoreceptor"/>
</dbReference>
<organism evidence="19 20">
    <name type="scientific">Floridaenema aerugineum BLCC-F46</name>
    <dbReference type="NCBI Taxonomy" id="3153654"/>
    <lineage>
        <taxon>Bacteria</taxon>
        <taxon>Bacillati</taxon>
        <taxon>Cyanobacteriota</taxon>
        <taxon>Cyanophyceae</taxon>
        <taxon>Oscillatoriophycideae</taxon>
        <taxon>Aerosakkonematales</taxon>
        <taxon>Aerosakkonemataceae</taxon>
        <taxon>Floridanema</taxon>
        <taxon>Floridanema aerugineum</taxon>
    </lineage>
</organism>
<dbReference type="Pfam" id="PF08447">
    <property type="entry name" value="PAS_3"/>
    <property type="match status" value="1"/>
</dbReference>
<dbReference type="CDD" id="cd00130">
    <property type="entry name" value="PAS"/>
    <property type="match status" value="3"/>
</dbReference>
<dbReference type="SUPFAM" id="SSF47384">
    <property type="entry name" value="Homodimeric domain of signal transducing histidine kinase"/>
    <property type="match status" value="1"/>
</dbReference>
<dbReference type="EMBL" id="JBHFNQ010000218">
    <property type="protein sequence ID" value="MFB2881170.1"/>
    <property type="molecule type" value="Genomic_DNA"/>
</dbReference>
<dbReference type="Gene3D" id="1.10.287.130">
    <property type="match status" value="1"/>
</dbReference>
<evidence type="ECO:0000256" key="3">
    <source>
        <dbReference type="ARBA" id="ARBA00012438"/>
    </source>
</evidence>
<dbReference type="PRINTS" id="PR00344">
    <property type="entry name" value="BCTRLSENSOR"/>
</dbReference>
<keyword evidence="9" id="KW-0418">Kinase</keyword>
<evidence type="ECO:0000256" key="6">
    <source>
        <dbReference type="ARBA" id="ARBA00022679"/>
    </source>
</evidence>
<evidence type="ECO:0000256" key="8">
    <source>
        <dbReference type="ARBA" id="ARBA00022741"/>
    </source>
</evidence>
<dbReference type="InterPro" id="IPR005467">
    <property type="entry name" value="His_kinase_dom"/>
</dbReference>
<evidence type="ECO:0000256" key="14">
    <source>
        <dbReference type="SAM" id="Phobius"/>
    </source>
</evidence>
<dbReference type="InterPro" id="IPR013655">
    <property type="entry name" value="PAS_fold_3"/>
</dbReference>